<gene>
    <name evidence="2" type="ORF">GPJ59_11155</name>
</gene>
<sequence length="397" mass="40214">MPRLLTPSRAGAAVAAALTLALGPVPAAAPAPAAMSPAAPAAPAPAAERACTLPAGLAEFSGLAMSVRHPGIFYALNDSGNTNQVFAVDCSGPTGQLRAAFTLSDTANTDWEGLAVGRDTAGRPVVLVGDIGDNIGARAEIQVHSFPEPDTLANATVTPVTYRFAYSDGKHDAESLLADPVTGRLYVASKKIGAAGRLYQAPLPPATGQVNTLSPVRPGPVFATDGAYAPTGRSYVIRSGGPIGADTASVYDSSGAKLADVALPAQPQGETVTYADCGTLLVGSENDSQVWRVPLPPQATPGCGGTEPPSDDLRLSSPGPQTCRFNQSCTVRITATGGKAPLKYGAAGLPWGLTIDPATGRITGKPWAIGTVQVTATVTDATGATASAGFPLTLTWF</sequence>
<dbReference type="Gene3D" id="2.60.40.10">
    <property type="entry name" value="Immunoglobulins"/>
    <property type="match status" value="1"/>
</dbReference>
<dbReference type="InterPro" id="IPR013783">
    <property type="entry name" value="Ig-like_fold"/>
</dbReference>
<dbReference type="Gene3D" id="2.120.10.30">
    <property type="entry name" value="TolB, C-terminal domain"/>
    <property type="match status" value="1"/>
</dbReference>
<comment type="caution">
    <text evidence="2">The sequence shown here is derived from an EMBL/GenBank/DDBJ whole genome shotgun (WGS) entry which is preliminary data.</text>
</comment>
<feature type="chain" id="PRO_5045914643" evidence="1">
    <location>
        <begin position="28"/>
        <end position="397"/>
    </location>
</feature>
<keyword evidence="3" id="KW-1185">Reference proteome</keyword>
<dbReference type="SUPFAM" id="SSF101898">
    <property type="entry name" value="NHL repeat"/>
    <property type="match status" value="1"/>
</dbReference>
<accession>A0ABS6Z3X3</accession>
<evidence type="ECO:0000313" key="3">
    <source>
        <dbReference type="Proteomes" id="UP000812013"/>
    </source>
</evidence>
<dbReference type="Proteomes" id="UP000812013">
    <property type="component" value="Unassembled WGS sequence"/>
</dbReference>
<reference evidence="2 3" key="1">
    <citation type="submission" date="2019-12" db="EMBL/GenBank/DDBJ databases">
        <title>Genome sequence of Streptomyces bambusae.</title>
        <authorList>
            <person name="Bansal K."/>
            <person name="Choksket S."/>
            <person name="Korpole S."/>
            <person name="Patil P.B."/>
        </authorList>
    </citation>
    <scope>NUCLEOTIDE SEQUENCE [LARGE SCALE GENOMIC DNA]</scope>
    <source>
        <strain evidence="2 3">SK60</strain>
    </source>
</reference>
<dbReference type="SUPFAM" id="SSF49313">
    <property type="entry name" value="Cadherin-like"/>
    <property type="match status" value="1"/>
</dbReference>
<dbReference type="RefSeq" id="WP_258024221.1">
    <property type="nucleotide sequence ID" value="NZ_WTFF01000057.1"/>
</dbReference>
<evidence type="ECO:0000256" key="1">
    <source>
        <dbReference type="SAM" id="SignalP"/>
    </source>
</evidence>
<dbReference type="InterPro" id="IPR015919">
    <property type="entry name" value="Cadherin-like_sf"/>
</dbReference>
<feature type="signal peptide" evidence="1">
    <location>
        <begin position="1"/>
        <end position="27"/>
    </location>
</feature>
<organism evidence="2 3">
    <name type="scientific">Streptomyces bambusae</name>
    <dbReference type="NCBI Taxonomy" id="1550616"/>
    <lineage>
        <taxon>Bacteria</taxon>
        <taxon>Bacillati</taxon>
        <taxon>Actinomycetota</taxon>
        <taxon>Actinomycetes</taxon>
        <taxon>Kitasatosporales</taxon>
        <taxon>Streptomycetaceae</taxon>
        <taxon>Streptomyces</taxon>
    </lineage>
</organism>
<evidence type="ECO:0000313" key="2">
    <source>
        <dbReference type="EMBL" id="MBW5482422.1"/>
    </source>
</evidence>
<dbReference type="Pfam" id="PF05345">
    <property type="entry name" value="He_PIG"/>
    <property type="match status" value="1"/>
</dbReference>
<proteinExistence type="predicted"/>
<name>A0ABS6Z3X3_9ACTN</name>
<dbReference type="EMBL" id="WTFF01000057">
    <property type="protein sequence ID" value="MBW5482422.1"/>
    <property type="molecule type" value="Genomic_DNA"/>
</dbReference>
<protein>
    <submittedName>
        <fullName evidence="2">Uncharacterized protein</fullName>
    </submittedName>
</protein>
<dbReference type="InterPro" id="IPR011042">
    <property type="entry name" value="6-blade_b-propeller_TolB-like"/>
</dbReference>
<keyword evidence="1" id="KW-0732">Signal</keyword>